<evidence type="ECO:0000313" key="2">
    <source>
        <dbReference type="Proteomes" id="UP000070501"/>
    </source>
</evidence>
<protein>
    <submittedName>
        <fullName evidence="1">Uncharacterized protein</fullName>
    </submittedName>
</protein>
<gene>
    <name evidence="1" type="ORF">Micbo1qcDRAFT_157570</name>
</gene>
<sequence>MTWIFLSGYWLAQCDHQQDISATNGSRKKKVNVVKLSRANEKFSRHSLRLVGREPAGLVRVALVVCPVRRSHAAWL</sequence>
<organism evidence="1 2">
    <name type="scientific">Microdochium bolleyi</name>
    <dbReference type="NCBI Taxonomy" id="196109"/>
    <lineage>
        <taxon>Eukaryota</taxon>
        <taxon>Fungi</taxon>
        <taxon>Dikarya</taxon>
        <taxon>Ascomycota</taxon>
        <taxon>Pezizomycotina</taxon>
        <taxon>Sordariomycetes</taxon>
        <taxon>Xylariomycetidae</taxon>
        <taxon>Xylariales</taxon>
        <taxon>Microdochiaceae</taxon>
        <taxon>Microdochium</taxon>
    </lineage>
</organism>
<accession>A0A136JEM2</accession>
<dbReference type="InParanoid" id="A0A136JEM2"/>
<reference evidence="2" key="1">
    <citation type="submission" date="2016-02" db="EMBL/GenBank/DDBJ databases">
        <title>Draft genome sequence of Microdochium bolleyi, a fungal endophyte of beachgrass.</title>
        <authorList>
            <consortium name="DOE Joint Genome Institute"/>
            <person name="David A.S."/>
            <person name="May G."/>
            <person name="Haridas S."/>
            <person name="Lim J."/>
            <person name="Wang M."/>
            <person name="Labutti K."/>
            <person name="Lipzen A."/>
            <person name="Barry K."/>
            <person name="Grigoriev I.V."/>
        </authorList>
    </citation>
    <scope>NUCLEOTIDE SEQUENCE [LARGE SCALE GENOMIC DNA]</scope>
    <source>
        <strain evidence="2">J235TASD1</strain>
    </source>
</reference>
<dbReference type="AlphaFoldDB" id="A0A136JEM2"/>
<proteinExistence type="predicted"/>
<evidence type="ECO:0000313" key="1">
    <source>
        <dbReference type="EMBL" id="KXJ95576.1"/>
    </source>
</evidence>
<name>A0A136JEM2_9PEZI</name>
<dbReference type="Proteomes" id="UP000070501">
    <property type="component" value="Unassembled WGS sequence"/>
</dbReference>
<dbReference type="EMBL" id="KQ964246">
    <property type="protein sequence ID" value="KXJ95576.1"/>
    <property type="molecule type" value="Genomic_DNA"/>
</dbReference>
<keyword evidence="2" id="KW-1185">Reference proteome</keyword>